<dbReference type="Gene3D" id="1.10.220.20">
    <property type="match status" value="1"/>
</dbReference>
<dbReference type="Proteomes" id="UP001165085">
    <property type="component" value="Unassembled WGS sequence"/>
</dbReference>
<dbReference type="OrthoDB" id="430364at2759"/>
<dbReference type="EMBL" id="BRXY01000364">
    <property type="protein sequence ID" value="GMH89903.1"/>
    <property type="molecule type" value="Genomic_DNA"/>
</dbReference>
<feature type="domain" description="PH" evidence="1">
    <location>
        <begin position="288"/>
        <end position="404"/>
    </location>
</feature>
<dbReference type="Pfam" id="PF00169">
    <property type="entry name" value="PH"/>
    <property type="match status" value="1"/>
</dbReference>
<evidence type="ECO:0000313" key="3">
    <source>
        <dbReference type="EMBL" id="GMH89903.1"/>
    </source>
</evidence>
<dbReference type="FunFam" id="1.10.1000.11:FF:000002">
    <property type="entry name" value="Cytohesin 1"/>
    <property type="match status" value="1"/>
</dbReference>
<dbReference type="InterPro" id="IPR023394">
    <property type="entry name" value="Sec7_C_sf"/>
</dbReference>
<dbReference type="GO" id="GO:0032012">
    <property type="term" value="P:regulation of ARF protein signal transduction"/>
    <property type="evidence" value="ECO:0007669"/>
    <property type="project" value="InterPro"/>
</dbReference>
<dbReference type="InterPro" id="IPR000904">
    <property type="entry name" value="Sec7_dom"/>
</dbReference>
<sequence>MFSQGDVERAIFDCEKQLQSCRLRLSAVNTLKGGAPSSVEDDAVILRKKVRMKGFEDNASLVSELQSEADSSVVSLRVGRRASLSSEAHEKIKDRIIRTFNLDEKRGLTMMRENGFGRTPQQTAKFLLATGGLNREMVGRALGSFYDDRGLESLRLFAEGVEMQGLPFVQGLRKFLQKFKLPGESQMVDRILEAFAKAFCKANPQDFSGPNAVHALAFAVIILNTDAHSHNLKQLAKMTKEQFINNTRSIEGCDELNPEFLGEIYDEITENEIVHQEDKHDEGNLFHDSVKEGWMRKKAAGAAAIAWRKRFFILTKNPPQLYYFEDDKSNDPKGYIPLENVNVSKSKKHKKGLELTPVKGELLKSVKYSRSGELVLGEHKVAELKAQSVEDCWEWYEAITRVINKT</sequence>
<dbReference type="InterPro" id="IPR011993">
    <property type="entry name" value="PH-like_dom_sf"/>
</dbReference>
<dbReference type="SUPFAM" id="SSF50729">
    <property type="entry name" value="PH domain-like"/>
    <property type="match status" value="1"/>
</dbReference>
<dbReference type="CDD" id="cd00171">
    <property type="entry name" value="Sec7"/>
    <property type="match status" value="1"/>
</dbReference>
<dbReference type="Gene3D" id="2.30.29.30">
    <property type="entry name" value="Pleckstrin-homology domain (PH domain)/Phosphotyrosine-binding domain (PTB)"/>
    <property type="match status" value="1"/>
</dbReference>
<feature type="domain" description="SEC7" evidence="2">
    <location>
        <begin position="97"/>
        <end position="271"/>
    </location>
</feature>
<dbReference type="GO" id="GO:0005085">
    <property type="term" value="F:guanyl-nucleotide exchange factor activity"/>
    <property type="evidence" value="ECO:0007669"/>
    <property type="project" value="InterPro"/>
</dbReference>
<dbReference type="SUPFAM" id="SSF48425">
    <property type="entry name" value="Sec7 domain"/>
    <property type="match status" value="1"/>
</dbReference>
<dbReference type="PROSITE" id="PS50003">
    <property type="entry name" value="PH_DOMAIN"/>
    <property type="match status" value="1"/>
</dbReference>
<dbReference type="PANTHER" id="PTHR10663">
    <property type="entry name" value="GUANYL-NUCLEOTIDE EXCHANGE FACTOR"/>
    <property type="match status" value="1"/>
</dbReference>
<evidence type="ECO:0000259" key="1">
    <source>
        <dbReference type="PROSITE" id="PS50003"/>
    </source>
</evidence>
<dbReference type="SMART" id="SM00222">
    <property type="entry name" value="Sec7"/>
    <property type="match status" value="1"/>
</dbReference>
<accession>A0A9W7BNP3</accession>
<dbReference type="AlphaFoldDB" id="A0A9W7BNP3"/>
<name>A0A9W7BNP3_9STRA</name>
<reference evidence="4" key="1">
    <citation type="journal article" date="2023" name="Commun. Biol.">
        <title>Genome analysis of Parmales, the sister group of diatoms, reveals the evolutionary specialization of diatoms from phago-mixotrophs to photoautotrophs.</title>
        <authorList>
            <person name="Ban H."/>
            <person name="Sato S."/>
            <person name="Yoshikawa S."/>
            <person name="Yamada K."/>
            <person name="Nakamura Y."/>
            <person name="Ichinomiya M."/>
            <person name="Sato N."/>
            <person name="Blanc-Mathieu R."/>
            <person name="Endo H."/>
            <person name="Kuwata A."/>
            <person name="Ogata H."/>
        </authorList>
    </citation>
    <scope>NUCLEOTIDE SEQUENCE [LARGE SCALE GENOMIC DNA]</scope>
    <source>
        <strain evidence="4">NIES 3701</strain>
    </source>
</reference>
<comment type="caution">
    <text evidence="3">The sequence shown here is derived from an EMBL/GenBank/DDBJ whole genome shotgun (WGS) entry which is preliminary data.</text>
</comment>
<evidence type="ECO:0000313" key="4">
    <source>
        <dbReference type="Proteomes" id="UP001165085"/>
    </source>
</evidence>
<dbReference type="Gene3D" id="1.10.1000.11">
    <property type="entry name" value="Arf Nucleotide-binding Site Opener,domain 2"/>
    <property type="match status" value="1"/>
</dbReference>
<dbReference type="InterPro" id="IPR035999">
    <property type="entry name" value="Sec7_dom_sf"/>
</dbReference>
<dbReference type="InterPro" id="IPR001849">
    <property type="entry name" value="PH_domain"/>
</dbReference>
<gene>
    <name evidence="3" type="ORF">TrST_g13432</name>
</gene>
<evidence type="ECO:0000259" key="2">
    <source>
        <dbReference type="PROSITE" id="PS50190"/>
    </source>
</evidence>
<dbReference type="PROSITE" id="PS50190">
    <property type="entry name" value="SEC7"/>
    <property type="match status" value="1"/>
</dbReference>
<keyword evidence="4" id="KW-1185">Reference proteome</keyword>
<dbReference type="SMART" id="SM00233">
    <property type="entry name" value="PH"/>
    <property type="match status" value="1"/>
</dbReference>
<protein>
    <submittedName>
        <fullName evidence="3">Uncharacterized protein</fullName>
    </submittedName>
</protein>
<dbReference type="PANTHER" id="PTHR10663:SF405">
    <property type="entry name" value="ARF GUANINE NUCLEOTIDE EXCHANGE FACTOR SYT1"/>
    <property type="match status" value="1"/>
</dbReference>
<dbReference type="Pfam" id="PF01369">
    <property type="entry name" value="Sec7"/>
    <property type="match status" value="1"/>
</dbReference>
<proteinExistence type="predicted"/>
<organism evidence="3 4">
    <name type="scientific">Triparma strigata</name>
    <dbReference type="NCBI Taxonomy" id="1606541"/>
    <lineage>
        <taxon>Eukaryota</taxon>
        <taxon>Sar</taxon>
        <taxon>Stramenopiles</taxon>
        <taxon>Ochrophyta</taxon>
        <taxon>Bolidophyceae</taxon>
        <taxon>Parmales</taxon>
        <taxon>Triparmaceae</taxon>
        <taxon>Triparma</taxon>
    </lineage>
</organism>